<dbReference type="OrthoDB" id="10477966at2759"/>
<reference evidence="1 2" key="1">
    <citation type="journal article" date="2018" name="Nat. Ecol. Evol.">
        <title>Shark genomes provide insights into elasmobranch evolution and the origin of vertebrates.</title>
        <authorList>
            <person name="Hara Y"/>
            <person name="Yamaguchi K"/>
            <person name="Onimaru K"/>
            <person name="Kadota M"/>
            <person name="Koyanagi M"/>
            <person name="Keeley SD"/>
            <person name="Tatsumi K"/>
            <person name="Tanaka K"/>
            <person name="Motone F"/>
            <person name="Kageyama Y"/>
            <person name="Nozu R"/>
            <person name="Adachi N"/>
            <person name="Nishimura O"/>
            <person name="Nakagawa R"/>
            <person name="Tanegashima C"/>
            <person name="Kiyatake I"/>
            <person name="Matsumoto R"/>
            <person name="Murakumo K"/>
            <person name="Nishida K"/>
            <person name="Terakita A"/>
            <person name="Kuratani S"/>
            <person name="Sato K"/>
            <person name="Hyodo S Kuraku.S."/>
        </authorList>
    </citation>
    <scope>NUCLEOTIDE SEQUENCE [LARGE SCALE GENOMIC DNA]</scope>
</reference>
<organism evidence="1 2">
    <name type="scientific">Chiloscyllium punctatum</name>
    <name type="common">Brownbanded bambooshark</name>
    <name type="synonym">Hemiscyllium punctatum</name>
    <dbReference type="NCBI Taxonomy" id="137246"/>
    <lineage>
        <taxon>Eukaryota</taxon>
        <taxon>Metazoa</taxon>
        <taxon>Chordata</taxon>
        <taxon>Craniata</taxon>
        <taxon>Vertebrata</taxon>
        <taxon>Chondrichthyes</taxon>
        <taxon>Elasmobranchii</taxon>
        <taxon>Galeomorphii</taxon>
        <taxon>Galeoidea</taxon>
        <taxon>Orectolobiformes</taxon>
        <taxon>Hemiscylliidae</taxon>
        <taxon>Chiloscyllium</taxon>
    </lineage>
</organism>
<evidence type="ECO:0000313" key="1">
    <source>
        <dbReference type="EMBL" id="GCC29429.1"/>
    </source>
</evidence>
<protein>
    <submittedName>
        <fullName evidence="1">Uncharacterized protein</fullName>
    </submittedName>
</protein>
<dbReference type="Proteomes" id="UP000287033">
    <property type="component" value="Unassembled WGS sequence"/>
</dbReference>
<accession>A0A401SG93</accession>
<name>A0A401SG93_CHIPU</name>
<evidence type="ECO:0000313" key="2">
    <source>
        <dbReference type="Proteomes" id="UP000287033"/>
    </source>
</evidence>
<comment type="caution">
    <text evidence="1">The sequence shown here is derived from an EMBL/GenBank/DDBJ whole genome shotgun (WGS) entry which is preliminary data.</text>
</comment>
<sequence>MPCNISVPIPVGADPGAEALPLDKYIIDALYTEEMLHDSKNNIQMVTEDSEVSNDPKQQNEDKLLVTERILHQECKHVKSELDTSNFDKTNWNQKGIPESFFEQMRMNGECESSIMCPELSATHKEHQDYLELKMEDDGDCYEVLYERARFTNMLQVSPFKPELYSGAWFYIV</sequence>
<dbReference type="AlphaFoldDB" id="A0A401SG93"/>
<dbReference type="EMBL" id="BEZZ01000249">
    <property type="protein sequence ID" value="GCC29429.1"/>
    <property type="molecule type" value="Genomic_DNA"/>
</dbReference>
<proteinExistence type="predicted"/>
<keyword evidence="2" id="KW-1185">Reference proteome</keyword>
<gene>
    <name evidence="1" type="ORF">chiPu_0007871</name>
</gene>